<proteinExistence type="predicted"/>
<sequence>MNKQLLKNYCSLKRTFKFLFLLTSLNIYSQAKQKFVYGKVFDDIGFVVNAHVINQNNKLGTYTNENGEFRIKAEINDTIKISSVGYKTKDWVVQPESFTASNNLIEIIKTDYTLDEVKLKKHLLDGILERDMKQTPEDIAIVKSKSALDFSNINFNEPVIKPIDEIDRSRAPDMRKVTDPTAKFAGVGGSISSGPDAYSLKLKKARKSVSYKERFPVLLLSEFGQYFFFSELKIPKEKYYHFLDYCNAKNIESLYKEGKTIEVIKILQQESKPYLELVKNQ</sequence>
<evidence type="ECO:0008006" key="3">
    <source>
        <dbReference type="Google" id="ProtNLM"/>
    </source>
</evidence>
<organism evidence="1 2">
    <name type="scientific">Tenacibaculum holothuriorum</name>
    <dbReference type="NCBI Taxonomy" id="1635173"/>
    <lineage>
        <taxon>Bacteria</taxon>
        <taxon>Pseudomonadati</taxon>
        <taxon>Bacteroidota</taxon>
        <taxon>Flavobacteriia</taxon>
        <taxon>Flavobacteriales</taxon>
        <taxon>Flavobacteriaceae</taxon>
        <taxon>Tenacibaculum</taxon>
    </lineage>
</organism>
<dbReference type="RefSeq" id="WP_086029233.1">
    <property type="nucleotide sequence ID" value="NZ_LAPZ01000001.1"/>
</dbReference>
<gene>
    <name evidence="1" type="ORF">WH52_01950</name>
</gene>
<dbReference type="Pfam" id="PF13715">
    <property type="entry name" value="CarbopepD_reg_2"/>
    <property type="match status" value="1"/>
</dbReference>
<accession>A0A1Y2PHE3</accession>
<evidence type="ECO:0000313" key="1">
    <source>
        <dbReference type="EMBL" id="OSY89421.1"/>
    </source>
</evidence>
<protein>
    <recommendedName>
        <fullName evidence="3">TonB-dependent receptor</fullName>
    </recommendedName>
</protein>
<name>A0A1Y2PHE3_9FLAO</name>
<dbReference type="Proteomes" id="UP000194221">
    <property type="component" value="Unassembled WGS sequence"/>
</dbReference>
<dbReference type="InParanoid" id="A0A1Y2PHE3"/>
<dbReference type="STRING" id="1635173.WH52_01950"/>
<dbReference type="AlphaFoldDB" id="A0A1Y2PHE3"/>
<dbReference type="InterPro" id="IPR008969">
    <property type="entry name" value="CarboxyPept-like_regulatory"/>
</dbReference>
<keyword evidence="2" id="KW-1185">Reference proteome</keyword>
<evidence type="ECO:0000313" key="2">
    <source>
        <dbReference type="Proteomes" id="UP000194221"/>
    </source>
</evidence>
<dbReference type="OrthoDB" id="1417583at2"/>
<reference evidence="1 2" key="1">
    <citation type="submission" date="2015-03" db="EMBL/GenBank/DDBJ databases">
        <title>Genome sequence of Tenacibaculum sp. S2-2, isolated from intestinal microbiota of sea cucumber, Apostichopus japonicas.</title>
        <authorList>
            <person name="Shao Z."/>
            <person name="Wang L."/>
            <person name="Li X."/>
        </authorList>
    </citation>
    <scope>NUCLEOTIDE SEQUENCE [LARGE SCALE GENOMIC DNA]</scope>
    <source>
        <strain evidence="1 2">S2-2</strain>
    </source>
</reference>
<dbReference type="SUPFAM" id="SSF49464">
    <property type="entry name" value="Carboxypeptidase regulatory domain-like"/>
    <property type="match status" value="1"/>
</dbReference>
<dbReference type="EMBL" id="LAPZ01000001">
    <property type="protein sequence ID" value="OSY89421.1"/>
    <property type="molecule type" value="Genomic_DNA"/>
</dbReference>
<comment type="caution">
    <text evidence="1">The sequence shown here is derived from an EMBL/GenBank/DDBJ whole genome shotgun (WGS) entry which is preliminary data.</text>
</comment>